<evidence type="ECO:0000256" key="4">
    <source>
        <dbReference type="ARBA" id="ARBA00022692"/>
    </source>
</evidence>
<evidence type="ECO:0000256" key="7">
    <source>
        <dbReference type="SAM" id="Phobius"/>
    </source>
</evidence>
<evidence type="ECO:0000256" key="1">
    <source>
        <dbReference type="ARBA" id="ARBA00004651"/>
    </source>
</evidence>
<reference evidence="9" key="1">
    <citation type="submission" date="2018-05" db="EMBL/GenBank/DDBJ databases">
        <authorList>
            <person name="Lanie J.A."/>
            <person name="Ng W.-L."/>
            <person name="Kazmierczak K.M."/>
            <person name="Andrzejewski T.M."/>
            <person name="Davidsen T.M."/>
            <person name="Wayne K.J."/>
            <person name="Tettelin H."/>
            <person name="Glass J.I."/>
            <person name="Rusch D."/>
            <person name="Podicherti R."/>
            <person name="Tsui H.-C.T."/>
            <person name="Winkler M.E."/>
        </authorList>
    </citation>
    <scope>NUCLEOTIDE SEQUENCE</scope>
</reference>
<keyword evidence="6 7" id="KW-0472">Membrane</keyword>
<dbReference type="InterPro" id="IPR051393">
    <property type="entry name" value="ABC_transporter_permease"/>
</dbReference>
<organism evidence="9">
    <name type="scientific">marine metagenome</name>
    <dbReference type="NCBI Taxonomy" id="408172"/>
    <lineage>
        <taxon>unclassified sequences</taxon>
        <taxon>metagenomes</taxon>
        <taxon>ecological metagenomes</taxon>
    </lineage>
</organism>
<evidence type="ECO:0000256" key="5">
    <source>
        <dbReference type="ARBA" id="ARBA00022989"/>
    </source>
</evidence>
<evidence type="ECO:0000256" key="3">
    <source>
        <dbReference type="ARBA" id="ARBA00022475"/>
    </source>
</evidence>
<dbReference type="EMBL" id="UINC01048888">
    <property type="protein sequence ID" value="SVB59977.1"/>
    <property type="molecule type" value="Genomic_DNA"/>
</dbReference>
<accession>A0A382FCY1</accession>
<comment type="subcellular location">
    <subcellularLocation>
        <location evidence="1">Cell membrane</location>
        <topology evidence="1">Multi-pass membrane protein</topology>
    </subcellularLocation>
</comment>
<dbReference type="Gene3D" id="1.10.3720.10">
    <property type="entry name" value="MetI-like"/>
    <property type="match status" value="1"/>
</dbReference>
<dbReference type="GO" id="GO:0055085">
    <property type="term" value="P:transmembrane transport"/>
    <property type="evidence" value="ECO:0007669"/>
    <property type="project" value="InterPro"/>
</dbReference>
<dbReference type="PROSITE" id="PS50928">
    <property type="entry name" value="ABC_TM1"/>
    <property type="match status" value="1"/>
</dbReference>
<keyword evidence="5 7" id="KW-1133">Transmembrane helix</keyword>
<evidence type="ECO:0000313" key="9">
    <source>
        <dbReference type="EMBL" id="SVB59977.1"/>
    </source>
</evidence>
<keyword evidence="3" id="KW-1003">Cell membrane</keyword>
<feature type="transmembrane region" description="Helical" evidence="7">
    <location>
        <begin position="12"/>
        <end position="33"/>
    </location>
</feature>
<keyword evidence="4 7" id="KW-0812">Transmembrane</keyword>
<keyword evidence="2" id="KW-0813">Transport</keyword>
<proteinExistence type="predicted"/>
<protein>
    <recommendedName>
        <fullName evidence="8">ABC transmembrane type-1 domain-containing protein</fullName>
    </recommendedName>
</protein>
<evidence type="ECO:0000256" key="6">
    <source>
        <dbReference type="ARBA" id="ARBA00023136"/>
    </source>
</evidence>
<name>A0A382FCY1_9ZZZZ</name>
<feature type="transmembrane region" description="Helical" evidence="7">
    <location>
        <begin position="71"/>
        <end position="96"/>
    </location>
</feature>
<feature type="domain" description="ABC transmembrane type-1" evidence="8">
    <location>
        <begin position="1"/>
        <end position="92"/>
    </location>
</feature>
<gene>
    <name evidence="9" type="ORF">METZ01_LOCUS212831</name>
</gene>
<dbReference type="PANTHER" id="PTHR30193">
    <property type="entry name" value="ABC TRANSPORTER PERMEASE PROTEIN"/>
    <property type="match status" value="1"/>
</dbReference>
<evidence type="ECO:0000259" key="8">
    <source>
        <dbReference type="PROSITE" id="PS50928"/>
    </source>
</evidence>
<sequence>AKAEGASRWQTFIKITIPLLTPIIFFLLLTGFINTFQAFNHIYVMQTSSAGDTMDVITVEIFDHFWGRVKYGYAAAEGVVLFILLNVLAISQFIFFRKRLNYD</sequence>
<feature type="non-terminal residue" evidence="9">
    <location>
        <position position="1"/>
    </location>
</feature>
<dbReference type="InterPro" id="IPR000515">
    <property type="entry name" value="MetI-like"/>
</dbReference>
<dbReference type="AlphaFoldDB" id="A0A382FCY1"/>
<dbReference type="GO" id="GO:0005886">
    <property type="term" value="C:plasma membrane"/>
    <property type="evidence" value="ECO:0007669"/>
    <property type="project" value="UniProtKB-SubCell"/>
</dbReference>
<dbReference type="InterPro" id="IPR035906">
    <property type="entry name" value="MetI-like_sf"/>
</dbReference>
<dbReference type="SUPFAM" id="SSF161098">
    <property type="entry name" value="MetI-like"/>
    <property type="match status" value="1"/>
</dbReference>
<dbReference type="PANTHER" id="PTHR30193:SF37">
    <property type="entry name" value="INNER MEMBRANE ABC TRANSPORTER PERMEASE PROTEIN YCJO"/>
    <property type="match status" value="1"/>
</dbReference>
<evidence type="ECO:0000256" key="2">
    <source>
        <dbReference type="ARBA" id="ARBA00022448"/>
    </source>
</evidence>
<dbReference type="Pfam" id="PF00528">
    <property type="entry name" value="BPD_transp_1"/>
    <property type="match status" value="1"/>
</dbReference>